<reference evidence="7" key="1">
    <citation type="submission" date="2016-01" db="EMBL/GenBank/DDBJ databases">
        <authorList>
            <person name="Mcilroy J.S."/>
            <person name="Karst M S."/>
            <person name="Albertsen M."/>
        </authorList>
    </citation>
    <scope>NUCLEOTIDE SEQUENCE</scope>
    <source>
        <strain evidence="7">Cfx-K</strain>
    </source>
</reference>
<name>A0A160T6I7_9CHLR</name>
<comment type="caution">
    <text evidence="4">Lacks conserved residue(s) required for the propagation of feature annotation.</text>
</comment>
<accession>A0A160T6I7</accession>
<gene>
    <name evidence="7" type="ORF">CFX0092_B0487</name>
</gene>
<dbReference type="SMART" id="SM00448">
    <property type="entry name" value="REC"/>
    <property type="match status" value="1"/>
</dbReference>
<dbReference type="Proteomes" id="UP000215027">
    <property type="component" value="Chromosome II"/>
</dbReference>
<dbReference type="KEGG" id="pbf:CFX0092_B0487"/>
<dbReference type="PANTHER" id="PTHR43156:SF2">
    <property type="entry name" value="STAGE II SPORULATION PROTEIN E"/>
    <property type="match status" value="1"/>
</dbReference>
<organism evidence="7 8">
    <name type="scientific">Candidatus Promineifilum breve</name>
    <dbReference type="NCBI Taxonomy" id="1806508"/>
    <lineage>
        <taxon>Bacteria</taxon>
        <taxon>Bacillati</taxon>
        <taxon>Chloroflexota</taxon>
        <taxon>Ardenticatenia</taxon>
        <taxon>Candidatus Promineifilales</taxon>
        <taxon>Candidatus Promineifilaceae</taxon>
        <taxon>Candidatus Promineifilum</taxon>
    </lineage>
</organism>
<dbReference type="SMART" id="SM00065">
    <property type="entry name" value="GAF"/>
    <property type="match status" value="1"/>
</dbReference>
<dbReference type="SUPFAM" id="SSF52172">
    <property type="entry name" value="CheY-like"/>
    <property type="match status" value="1"/>
</dbReference>
<dbReference type="InterPro" id="IPR029016">
    <property type="entry name" value="GAF-like_dom_sf"/>
</dbReference>
<dbReference type="OrthoDB" id="9763484at2"/>
<dbReference type="SUPFAM" id="SSF55781">
    <property type="entry name" value="GAF domain-like"/>
    <property type="match status" value="1"/>
</dbReference>
<dbReference type="PROSITE" id="PS51746">
    <property type="entry name" value="PPM_2"/>
    <property type="match status" value="1"/>
</dbReference>
<dbReference type="AlphaFoldDB" id="A0A160T6I7"/>
<evidence type="ECO:0000256" key="3">
    <source>
        <dbReference type="ARBA" id="ARBA00022801"/>
    </source>
</evidence>
<dbReference type="InterPro" id="IPR036457">
    <property type="entry name" value="PPM-type-like_dom_sf"/>
</dbReference>
<keyword evidence="3" id="KW-0378">Hydrolase</keyword>
<dbReference type="Gene3D" id="3.40.50.2300">
    <property type="match status" value="1"/>
</dbReference>
<keyword evidence="2" id="KW-0418">Kinase</keyword>
<evidence type="ECO:0000256" key="2">
    <source>
        <dbReference type="ARBA" id="ARBA00022777"/>
    </source>
</evidence>
<evidence type="ECO:0000259" key="6">
    <source>
        <dbReference type="PROSITE" id="PS51746"/>
    </source>
</evidence>
<dbReference type="Gene3D" id="3.60.40.10">
    <property type="entry name" value="PPM-type phosphatase domain"/>
    <property type="match status" value="1"/>
</dbReference>
<dbReference type="GO" id="GO:0016301">
    <property type="term" value="F:kinase activity"/>
    <property type="evidence" value="ECO:0007669"/>
    <property type="project" value="UniProtKB-KW"/>
</dbReference>
<evidence type="ECO:0000313" key="7">
    <source>
        <dbReference type="EMBL" id="CUS06021.1"/>
    </source>
</evidence>
<dbReference type="GO" id="GO:0016791">
    <property type="term" value="F:phosphatase activity"/>
    <property type="evidence" value="ECO:0007669"/>
    <property type="project" value="TreeGrafter"/>
</dbReference>
<feature type="domain" description="PPM-type phosphatase" evidence="6">
    <location>
        <begin position="357"/>
        <end position="610"/>
    </location>
</feature>
<evidence type="ECO:0000259" key="5">
    <source>
        <dbReference type="PROSITE" id="PS50110"/>
    </source>
</evidence>
<keyword evidence="1" id="KW-0808">Transferase</keyword>
<dbReference type="PROSITE" id="PS50110">
    <property type="entry name" value="RESPONSE_REGULATORY"/>
    <property type="match status" value="1"/>
</dbReference>
<dbReference type="InterPro" id="IPR052016">
    <property type="entry name" value="Bact_Sigma-Reg"/>
</dbReference>
<protein>
    <submittedName>
        <fullName evidence="7">Uncharacterized protein</fullName>
    </submittedName>
</protein>
<dbReference type="InterPro" id="IPR003018">
    <property type="entry name" value="GAF"/>
</dbReference>
<dbReference type="GO" id="GO:0000160">
    <property type="term" value="P:phosphorelay signal transduction system"/>
    <property type="evidence" value="ECO:0007669"/>
    <property type="project" value="InterPro"/>
</dbReference>
<proteinExistence type="predicted"/>
<dbReference type="InterPro" id="IPR011006">
    <property type="entry name" value="CheY-like_superfamily"/>
</dbReference>
<dbReference type="Pfam" id="PF07228">
    <property type="entry name" value="SpoIIE"/>
    <property type="match status" value="1"/>
</dbReference>
<dbReference type="Gene3D" id="3.30.450.40">
    <property type="match status" value="1"/>
</dbReference>
<feature type="domain" description="Response regulatory" evidence="5">
    <location>
        <begin position="7"/>
        <end position="125"/>
    </location>
</feature>
<evidence type="ECO:0000256" key="1">
    <source>
        <dbReference type="ARBA" id="ARBA00022679"/>
    </source>
</evidence>
<dbReference type="PANTHER" id="PTHR43156">
    <property type="entry name" value="STAGE II SPORULATION PROTEIN E-RELATED"/>
    <property type="match status" value="1"/>
</dbReference>
<dbReference type="InterPro" id="IPR001932">
    <property type="entry name" value="PPM-type_phosphatase-like_dom"/>
</dbReference>
<evidence type="ECO:0000313" key="8">
    <source>
        <dbReference type="Proteomes" id="UP000215027"/>
    </source>
</evidence>
<dbReference type="SUPFAM" id="SSF81606">
    <property type="entry name" value="PP2C-like"/>
    <property type="match status" value="1"/>
</dbReference>
<evidence type="ECO:0000256" key="4">
    <source>
        <dbReference type="PROSITE-ProRule" id="PRU00169"/>
    </source>
</evidence>
<dbReference type="SMART" id="SM00331">
    <property type="entry name" value="PP2C_SIG"/>
    <property type="match status" value="1"/>
</dbReference>
<dbReference type="InterPro" id="IPR001789">
    <property type="entry name" value="Sig_transdc_resp-reg_receiver"/>
</dbReference>
<dbReference type="Pfam" id="PF01590">
    <property type="entry name" value="GAF"/>
    <property type="match status" value="1"/>
</dbReference>
<dbReference type="RefSeq" id="WP_095045355.1">
    <property type="nucleotide sequence ID" value="NZ_LN890656.1"/>
</dbReference>
<dbReference type="EMBL" id="LN890656">
    <property type="protein sequence ID" value="CUS06021.1"/>
    <property type="molecule type" value="Genomic_DNA"/>
</dbReference>
<keyword evidence="8" id="KW-1185">Reference proteome</keyword>
<sequence>MPLANSHFLVIDDDAQRRERVTRPFGGWDWAATYLPGEPAGALAALARGGFDLVLLNLDAAERDEYAFLRDHAHNTTLNAIPVVVTAWPGVPMERLVRCVQAGAADYIIHPEEEVLLRARLTNVLQRKLLQEQAGMALEAFNEIEKIADDLRLVILPLGAALSAEAAFDRLIARIVAEAQAIANADTGALFLARDDGLLHHTYLRVQSLDFTYQAGSGAPELIPAMPLTDAAGEPNVGSLPVYVALKGESLNLSRDGIGRLKSGVLAQLESTLAYEPESILAVPLRNGQVVGALLLANRRQPGSEQVVPFDAYHQQVAESLASQAAVVLNNRLLSEAQAQLMRYKRELEIGREIQLSFLPARLPNPDGWELVARFQPALEVAGDFYDAFRLPHGYVVLIIADVVGKGVTAALFMAIIRSLFRALFQQNYYEAEPAPAAPGFGRTAPFPFIDRDALVNAVRLTNAYLIGNHGDTYTFATLFAAVIDPHDGHLWYVNAGHNPPQIFGPVENGERAARVELSPTGPAIGLLTNVPYQLGQATLAPGELLLAYTDGVTEARNPAAEELGLERVEDIMRHAATAEEALAAIEEALRVHTTGAEPFDDMTMVALRRLETGTPDDE</sequence>